<keyword evidence="2" id="KW-1185">Reference proteome</keyword>
<dbReference type="Proteomes" id="UP001165289">
    <property type="component" value="Unassembled WGS sequence"/>
</dbReference>
<dbReference type="PROSITE" id="PS51257">
    <property type="entry name" value="PROKAR_LIPOPROTEIN"/>
    <property type="match status" value="1"/>
</dbReference>
<proteinExistence type="predicted"/>
<evidence type="ECO:0000313" key="2">
    <source>
        <dbReference type="Proteomes" id="UP001165289"/>
    </source>
</evidence>
<protein>
    <submittedName>
        <fullName evidence="1">Uncharacterized protein</fullName>
    </submittedName>
</protein>
<sequence>MFDGKMAAILSGAGGASCQMCTATHKDLKDRNLVLEGFSINRNITDAIELLSHIDDIESFFALSTNEHFNLSNQPISEIKVYPTFPLHSYTVVFRWFNFLDIIFASKSLPSPQLLKLIRSQ</sequence>
<reference evidence="1 2" key="1">
    <citation type="journal article" date="2023" name="BMC Biol.">
        <title>The compact genome of the sponge Oopsacas minuta (Hexactinellida) is lacking key metazoan core genes.</title>
        <authorList>
            <person name="Santini S."/>
            <person name="Schenkelaars Q."/>
            <person name="Jourda C."/>
            <person name="Duchesne M."/>
            <person name="Belahbib H."/>
            <person name="Rocher C."/>
            <person name="Selva M."/>
            <person name="Riesgo A."/>
            <person name="Vervoort M."/>
            <person name="Leys S.P."/>
            <person name="Kodjabachian L."/>
            <person name="Le Bivic A."/>
            <person name="Borchiellini C."/>
            <person name="Claverie J.M."/>
            <person name="Renard E."/>
        </authorList>
    </citation>
    <scope>NUCLEOTIDE SEQUENCE [LARGE SCALE GENOMIC DNA]</scope>
    <source>
        <strain evidence="1">SPO-2</strain>
    </source>
</reference>
<name>A0AAV7JDY6_9METZ</name>
<evidence type="ECO:0000313" key="1">
    <source>
        <dbReference type="EMBL" id="KAI6646992.1"/>
    </source>
</evidence>
<accession>A0AAV7JDY6</accession>
<dbReference type="EMBL" id="JAKMXF010000348">
    <property type="protein sequence ID" value="KAI6646992.1"/>
    <property type="molecule type" value="Genomic_DNA"/>
</dbReference>
<gene>
    <name evidence="1" type="ORF">LOD99_8991</name>
</gene>
<dbReference type="AlphaFoldDB" id="A0AAV7JDY6"/>
<organism evidence="1 2">
    <name type="scientific">Oopsacas minuta</name>
    <dbReference type="NCBI Taxonomy" id="111878"/>
    <lineage>
        <taxon>Eukaryota</taxon>
        <taxon>Metazoa</taxon>
        <taxon>Porifera</taxon>
        <taxon>Hexactinellida</taxon>
        <taxon>Hexasterophora</taxon>
        <taxon>Lyssacinosida</taxon>
        <taxon>Leucopsacidae</taxon>
        <taxon>Oopsacas</taxon>
    </lineage>
</organism>
<comment type="caution">
    <text evidence="1">The sequence shown here is derived from an EMBL/GenBank/DDBJ whole genome shotgun (WGS) entry which is preliminary data.</text>
</comment>